<comment type="similarity">
    <text evidence="1">Belongs to the acetyltransferase family. RimI subfamily.</text>
</comment>
<dbReference type="InterPro" id="IPR050680">
    <property type="entry name" value="YpeA/RimI_acetyltransf"/>
</dbReference>
<dbReference type="PROSITE" id="PS51186">
    <property type="entry name" value="GNAT"/>
    <property type="match status" value="1"/>
</dbReference>
<name>A0ABT0C8F6_THEVL</name>
<keyword evidence="7" id="KW-1185">Reference proteome</keyword>
<dbReference type="InterPro" id="IPR006464">
    <property type="entry name" value="AcTrfase_RimI/Ard1"/>
</dbReference>
<dbReference type="PANTHER" id="PTHR43420">
    <property type="entry name" value="ACETYLTRANSFERASE"/>
    <property type="match status" value="1"/>
</dbReference>
<dbReference type="RefSeq" id="WP_244349281.1">
    <property type="nucleotide sequence ID" value="NZ_JAFIRA010000006.1"/>
</dbReference>
<keyword evidence="6" id="KW-0689">Ribosomal protein</keyword>
<dbReference type="InterPro" id="IPR000182">
    <property type="entry name" value="GNAT_dom"/>
</dbReference>
<gene>
    <name evidence="6" type="primary">rimI</name>
    <name evidence="6" type="ORF">JX360_03900</name>
</gene>
<keyword evidence="3" id="KW-0808">Transferase</keyword>
<evidence type="ECO:0000256" key="2">
    <source>
        <dbReference type="ARBA" id="ARBA00022490"/>
    </source>
</evidence>
<organism evidence="6 7">
    <name type="scientific">Thermostichus vulcanus str. 'Rupite'</name>
    <dbReference type="NCBI Taxonomy" id="2813851"/>
    <lineage>
        <taxon>Bacteria</taxon>
        <taxon>Bacillati</taxon>
        <taxon>Cyanobacteriota</taxon>
        <taxon>Cyanophyceae</taxon>
        <taxon>Thermostichales</taxon>
        <taxon>Thermostichaceae</taxon>
        <taxon>Thermostichus</taxon>
    </lineage>
</organism>
<dbReference type="GO" id="GO:0005840">
    <property type="term" value="C:ribosome"/>
    <property type="evidence" value="ECO:0007669"/>
    <property type="project" value="UniProtKB-KW"/>
</dbReference>
<reference evidence="6" key="1">
    <citation type="submission" date="2021-02" db="EMBL/GenBank/DDBJ databases">
        <title>The CRISPR/cas machinery reduction and long-range gene transfer in the hot spring cyanobacterium Synechococcus.</title>
        <authorList>
            <person name="Dvorak P."/>
            <person name="Jahodarova E."/>
            <person name="Hasler P."/>
            <person name="Poulickova A."/>
        </authorList>
    </citation>
    <scope>NUCLEOTIDE SEQUENCE</scope>
    <source>
        <strain evidence="6">Rupite</strain>
    </source>
</reference>
<proteinExistence type="inferred from homology"/>
<evidence type="ECO:0000313" key="6">
    <source>
        <dbReference type="EMBL" id="MCJ2542055.1"/>
    </source>
</evidence>
<dbReference type="Gene3D" id="3.40.630.30">
    <property type="match status" value="1"/>
</dbReference>
<comment type="caution">
    <text evidence="6">The sequence shown here is derived from an EMBL/GenBank/DDBJ whole genome shotgun (WGS) entry which is preliminary data.</text>
</comment>
<dbReference type="Pfam" id="PF00583">
    <property type="entry name" value="Acetyltransf_1"/>
    <property type="match status" value="1"/>
</dbReference>
<dbReference type="SUPFAM" id="SSF55729">
    <property type="entry name" value="Acyl-CoA N-acyltransferases (Nat)"/>
    <property type="match status" value="1"/>
</dbReference>
<evidence type="ECO:0000256" key="4">
    <source>
        <dbReference type="ARBA" id="ARBA00023315"/>
    </source>
</evidence>
<evidence type="ECO:0000259" key="5">
    <source>
        <dbReference type="PROSITE" id="PS51186"/>
    </source>
</evidence>
<evidence type="ECO:0000313" key="7">
    <source>
        <dbReference type="Proteomes" id="UP000830835"/>
    </source>
</evidence>
<dbReference type="InterPro" id="IPR016181">
    <property type="entry name" value="Acyl_CoA_acyltransferase"/>
</dbReference>
<protein>
    <submittedName>
        <fullName evidence="6">Ribosomal protein S18-alanine N-acetyltransferase</fullName>
    </submittedName>
</protein>
<dbReference type="EMBL" id="JAFIRA010000006">
    <property type="protein sequence ID" value="MCJ2542055.1"/>
    <property type="molecule type" value="Genomic_DNA"/>
</dbReference>
<evidence type="ECO:0000256" key="3">
    <source>
        <dbReference type="ARBA" id="ARBA00022679"/>
    </source>
</evidence>
<accession>A0ABT0C8F6</accession>
<dbReference type="CDD" id="cd04301">
    <property type="entry name" value="NAT_SF"/>
    <property type="match status" value="1"/>
</dbReference>
<keyword evidence="4" id="KW-0012">Acyltransferase</keyword>
<feature type="domain" description="N-acetyltransferase" evidence="5">
    <location>
        <begin position="7"/>
        <end position="157"/>
    </location>
</feature>
<dbReference type="PANTHER" id="PTHR43420:SF44">
    <property type="entry name" value="ACETYLTRANSFERASE YPEA"/>
    <property type="match status" value="1"/>
</dbReference>
<dbReference type="NCBIfam" id="TIGR01575">
    <property type="entry name" value="rimI"/>
    <property type="match status" value="1"/>
</dbReference>
<keyword evidence="6" id="KW-0687">Ribonucleoprotein</keyword>
<sequence>MSSGVAYRLEVLDSTALPQLLQLDQLCFGGHWGEQGYQTELERPSSIVLGAFLEEWFPNSSGQDLVGFGILWRIEEEAHIISLAVHPAHQRRGLGRTILLELLHQARSLGCAWATLEVKASNQAALHLYESVGFQKLGERKGYYNGEDGWVYWKKPI</sequence>
<evidence type="ECO:0000256" key="1">
    <source>
        <dbReference type="ARBA" id="ARBA00005395"/>
    </source>
</evidence>
<keyword evidence="2" id="KW-0963">Cytoplasm</keyword>
<dbReference type="Proteomes" id="UP000830835">
    <property type="component" value="Unassembled WGS sequence"/>
</dbReference>